<evidence type="ECO:0000313" key="6">
    <source>
        <dbReference type="Proteomes" id="UP000749559"/>
    </source>
</evidence>
<evidence type="ECO:0000256" key="1">
    <source>
        <dbReference type="ARBA" id="ARBA00022729"/>
    </source>
</evidence>
<organism evidence="5 6">
    <name type="scientific">Owenia fusiformis</name>
    <name type="common">Polychaete worm</name>
    <dbReference type="NCBI Taxonomy" id="6347"/>
    <lineage>
        <taxon>Eukaryota</taxon>
        <taxon>Metazoa</taxon>
        <taxon>Spiralia</taxon>
        <taxon>Lophotrochozoa</taxon>
        <taxon>Annelida</taxon>
        <taxon>Polychaeta</taxon>
        <taxon>Sedentaria</taxon>
        <taxon>Canalipalpata</taxon>
        <taxon>Sabellida</taxon>
        <taxon>Oweniida</taxon>
        <taxon>Oweniidae</taxon>
        <taxon>Owenia</taxon>
    </lineage>
</organism>
<reference evidence="5" key="1">
    <citation type="submission" date="2022-03" db="EMBL/GenBank/DDBJ databases">
        <authorList>
            <person name="Martin C."/>
        </authorList>
    </citation>
    <scope>NUCLEOTIDE SEQUENCE</scope>
</reference>
<sequence>MKLLMVLLILVLIGNCTCGRRRFRGNRKHKSHGSSSEEALLECEPLDAPVNGSLQLINDESCNSAVAVYSCDEGFVLNGNSTRVCSSSVNEAEWSGNEAICERLLECEPLEAPGNGSLQLINGETSNGAVAVYFCDEGFVLNGNSTRECLSSVIEAEWSGDDPICEPLLECEPLEAPGNGSLQLINGETSNGAVAVYSCNEGFVLNGNSTRVCSSSVIEAEWSGDEAICERLLECEPLETPINGFLQLINGETSNGAVAVYFCDEGFVLNGNSTRVCLSSVTEAEWSGDEPTCEPVDCGIPTRNDGFLNISYTTTTLGSIANFSCPACGRRLVDGNNITCLPSGEWSCSEASCVARAVWTTRVNRLCTDVVGGQTLLVKPVESLPDCQRICIALNQFECKSVEWGRNTQAGNNDGIALDCTLQGFDLSEPNVTTTDCRATYYSELICRP</sequence>
<dbReference type="InterPro" id="IPR000436">
    <property type="entry name" value="Sushi_SCR_CCP_dom"/>
</dbReference>
<evidence type="ECO:0000256" key="2">
    <source>
        <dbReference type="ARBA" id="ARBA00022737"/>
    </source>
</evidence>
<keyword evidence="6" id="KW-1185">Reference proteome</keyword>
<dbReference type="Gene3D" id="2.10.70.10">
    <property type="entry name" value="Complement Module, domain 1"/>
    <property type="match status" value="5"/>
</dbReference>
<evidence type="ECO:0000313" key="5">
    <source>
        <dbReference type="EMBL" id="CAH1777847.1"/>
    </source>
</evidence>
<evidence type="ECO:0000256" key="3">
    <source>
        <dbReference type="ARBA" id="ARBA00023157"/>
    </source>
</evidence>
<keyword evidence="4" id="KW-0768">Sushi</keyword>
<dbReference type="PROSITE" id="PS50923">
    <property type="entry name" value="SUSHI"/>
    <property type="match status" value="5"/>
</dbReference>
<dbReference type="PANTHER" id="PTHR45656">
    <property type="entry name" value="PROTEIN CBR-CLEC-78"/>
    <property type="match status" value="1"/>
</dbReference>
<gene>
    <name evidence="5" type="ORF">OFUS_LOCUS4839</name>
</gene>
<keyword evidence="3" id="KW-1015">Disulfide bond</keyword>
<dbReference type="SUPFAM" id="SSF57535">
    <property type="entry name" value="Complement control module/SCR domain"/>
    <property type="match status" value="5"/>
</dbReference>
<dbReference type="CDD" id="cd00033">
    <property type="entry name" value="CCP"/>
    <property type="match status" value="5"/>
</dbReference>
<comment type="caution">
    <text evidence="4">Lacks conserved residue(s) required for the propagation of feature annotation.</text>
</comment>
<dbReference type="InterPro" id="IPR035976">
    <property type="entry name" value="Sushi/SCR/CCP_sf"/>
</dbReference>
<dbReference type="OrthoDB" id="6126934at2759"/>
<dbReference type="Pfam" id="PF00084">
    <property type="entry name" value="Sushi"/>
    <property type="match status" value="4"/>
</dbReference>
<dbReference type="Proteomes" id="UP000749559">
    <property type="component" value="Unassembled WGS sequence"/>
</dbReference>
<evidence type="ECO:0000256" key="4">
    <source>
        <dbReference type="PROSITE-ProRule" id="PRU00302"/>
    </source>
</evidence>
<dbReference type="PANTHER" id="PTHR45656:SF4">
    <property type="entry name" value="PROTEIN CBR-CLEC-78"/>
    <property type="match status" value="1"/>
</dbReference>
<keyword evidence="2" id="KW-0677">Repeat</keyword>
<proteinExistence type="predicted"/>
<dbReference type="AlphaFoldDB" id="A0A8J1TJD1"/>
<dbReference type="SMART" id="SM00032">
    <property type="entry name" value="CCP"/>
    <property type="match status" value="5"/>
</dbReference>
<comment type="caution">
    <text evidence="5">The sequence shown here is derived from an EMBL/GenBank/DDBJ whole genome shotgun (WGS) entry which is preliminary data.</text>
</comment>
<dbReference type="InterPro" id="IPR051277">
    <property type="entry name" value="SEZ6_CSMD_C4BPB_Regulators"/>
</dbReference>
<keyword evidence="1" id="KW-0732">Signal</keyword>
<dbReference type="EMBL" id="CAIIXF020000002">
    <property type="protein sequence ID" value="CAH1777847.1"/>
    <property type="molecule type" value="Genomic_DNA"/>
</dbReference>
<protein>
    <submittedName>
        <fullName evidence="5">Uncharacterized protein</fullName>
    </submittedName>
</protein>
<accession>A0A8J1TJD1</accession>
<name>A0A8J1TJD1_OWEFU</name>